<reference evidence="2" key="1">
    <citation type="submission" date="2023-09" db="EMBL/GenBank/DDBJ databases">
        <title>Paenibacillus sp. chi10 Genome sequencing and assembly.</title>
        <authorList>
            <person name="Kim I."/>
        </authorList>
    </citation>
    <scope>NUCLEOTIDE SEQUENCE [LARGE SCALE GENOMIC DNA]</scope>
    <source>
        <strain evidence="2">chi10</strain>
    </source>
</reference>
<dbReference type="Proteomes" id="UP001250538">
    <property type="component" value="Unassembled WGS sequence"/>
</dbReference>
<protein>
    <submittedName>
        <fullName evidence="1">Uncharacterized protein</fullName>
    </submittedName>
</protein>
<keyword evidence="2" id="KW-1185">Reference proteome</keyword>
<dbReference type="RefSeq" id="WP_315745038.1">
    <property type="nucleotide sequence ID" value="NZ_JAVYAA010000002.1"/>
</dbReference>
<comment type="caution">
    <text evidence="1">The sequence shown here is derived from an EMBL/GenBank/DDBJ whole genome shotgun (WGS) entry which is preliminary data.</text>
</comment>
<dbReference type="AlphaFoldDB" id="A0AAJ2JUF1"/>
<accession>A0AAJ2JUF1</accession>
<proteinExistence type="predicted"/>
<evidence type="ECO:0000313" key="2">
    <source>
        <dbReference type="Proteomes" id="UP001250538"/>
    </source>
</evidence>
<organism evidence="1 2">
    <name type="scientific">Paenibacillus suaedae</name>
    <dbReference type="NCBI Taxonomy" id="3077233"/>
    <lineage>
        <taxon>Bacteria</taxon>
        <taxon>Bacillati</taxon>
        <taxon>Bacillota</taxon>
        <taxon>Bacilli</taxon>
        <taxon>Bacillales</taxon>
        <taxon>Paenibacillaceae</taxon>
        <taxon>Paenibacillus</taxon>
    </lineage>
</organism>
<sequence length="142" mass="16504">MSQKCSAFFLPFILITIIISGCSSNHKSNQTIDLEYFKKTAKIGMTEVEMQEAFGQEPISDHVDNSNVWLYDRTKPEYKYKPDLNKVEHDAIKKGDIEYQLFIILKEKQAIMFSYFYSGENNEVWQYVLNPDGTILNNQVSN</sequence>
<dbReference type="EMBL" id="JAVYAA010000002">
    <property type="protein sequence ID" value="MDT8976457.1"/>
    <property type="molecule type" value="Genomic_DNA"/>
</dbReference>
<dbReference type="PROSITE" id="PS51257">
    <property type="entry name" value="PROKAR_LIPOPROTEIN"/>
    <property type="match status" value="1"/>
</dbReference>
<name>A0AAJ2JUF1_9BACL</name>
<evidence type="ECO:0000313" key="1">
    <source>
        <dbReference type="EMBL" id="MDT8976457.1"/>
    </source>
</evidence>
<gene>
    <name evidence="1" type="ORF">RQP50_09410</name>
</gene>